<evidence type="ECO:0000313" key="1">
    <source>
        <dbReference type="EMBL" id="EHR79678.1"/>
    </source>
</evidence>
<dbReference type="HOGENOM" id="CLU_1485953_0_0_2"/>
<dbReference type="AlphaFoldDB" id="H3ZJY8"/>
<dbReference type="Proteomes" id="UP000015502">
    <property type="component" value="Chromosome"/>
</dbReference>
<dbReference type="EMBL" id="CP006670">
    <property type="protein sequence ID" value="EHR79678.1"/>
    <property type="molecule type" value="Genomic_DNA"/>
</dbReference>
<organism evidence="1 2">
    <name type="scientific">Thermococcus litoralis (strain ATCC 51850 / DSM 5473 / JCM 8560 / NS-C)</name>
    <dbReference type="NCBI Taxonomy" id="523849"/>
    <lineage>
        <taxon>Archaea</taxon>
        <taxon>Methanobacteriati</taxon>
        <taxon>Methanobacteriota</taxon>
        <taxon>Thermococci</taxon>
        <taxon>Thermococcales</taxon>
        <taxon>Thermococcaceae</taxon>
        <taxon>Thermococcus</taxon>
    </lineage>
</organism>
<accession>H3ZJY8</accession>
<dbReference type="GeneID" id="16548383"/>
<protein>
    <submittedName>
        <fullName evidence="1">Uncharacterized protein</fullName>
    </submittedName>
</protein>
<keyword evidence="2" id="KW-1185">Reference proteome</keyword>
<evidence type="ECO:0000313" key="2">
    <source>
        <dbReference type="Proteomes" id="UP000015502"/>
    </source>
</evidence>
<sequence>MTLRIPDDKPVYVIITLGVHEDQTPSDSPEVVRANLEATGVLRVYMTNNLPLYSGNFLGVLHTPRDHVDYSCMKAWNLGQAYDDNKGLTRYLDAGVAMLMYYTPNEMYVKWMRDLAKNGDSASEYSTSGTSKRLYFLMTVEDPHYWTSDLQEVIDEALQWFDGIILYNYRSLVMRGGIERI</sequence>
<dbReference type="STRING" id="523849.OCC_00437"/>
<proteinExistence type="predicted"/>
<dbReference type="OrthoDB" id="86954at2157"/>
<dbReference type="PaxDb" id="523849-OCC_00437"/>
<dbReference type="RefSeq" id="WP_004066318.1">
    <property type="nucleotide sequence ID" value="NC_022084.1"/>
</dbReference>
<name>H3ZJY8_THELN</name>
<reference evidence="1 2" key="1">
    <citation type="journal article" date="2012" name="J. Bacteriol.">
        <title>Genome sequence of the model hyperthermophilic archaeon Thermococcus litoralis NS-C.</title>
        <authorList>
            <person name="Gardner A.F."/>
            <person name="Kumar S."/>
            <person name="Perler F.B."/>
        </authorList>
    </citation>
    <scope>NUCLEOTIDE SEQUENCE [LARGE SCALE GENOMIC DNA]</scope>
    <source>
        <strain evidence="2">ATCC 51850 / DSM 5473 / JCM 8560 / NS-C</strain>
    </source>
</reference>
<gene>
    <name evidence="1" type="ORF">OCC_00437</name>
</gene>
<dbReference type="KEGG" id="tlt:OCC_00437"/>